<dbReference type="SUPFAM" id="SSF53474">
    <property type="entry name" value="alpha/beta-Hydrolases"/>
    <property type="match status" value="1"/>
</dbReference>
<dbReference type="InterPro" id="IPR022742">
    <property type="entry name" value="Hydrolase_4"/>
</dbReference>
<dbReference type="Pfam" id="PF12146">
    <property type="entry name" value="Hydrolase_4"/>
    <property type="match status" value="1"/>
</dbReference>
<keyword evidence="3" id="KW-1185">Reference proteome</keyword>
<sequence length="314" mass="34790">MSFETIHHLPLDNGIALPFRQSLITAPKAIVHICHGLAEHSARYARFAKALNIAGYNVYAHDHRGHGANINAHTPKGIFALKDGDRAAIGDVLSLNRHIHATHPDLPVVLFGHSMGGLIALNYTFKHSETIDAAAIWNANFNGGIENHAAMTLLKIERMLKGSDVPSSILPKLTFRAWGNSISDHKTPFDWLSRDPKEVEAYMKDPLCGFDASVALWIDIFRMMKAGATDRNFKNIRKDLPFNLVGGTDDPATDKARATKKLAMRMQAMGFSNVTCTIYPDTRHESLNDLNRSEVTQNFLDWLGEALPSERKSG</sequence>
<dbReference type="OrthoDB" id="9806902at2"/>
<dbReference type="InterPro" id="IPR051044">
    <property type="entry name" value="MAG_DAG_Lipase"/>
</dbReference>
<dbReference type="Gene3D" id="3.40.50.1820">
    <property type="entry name" value="alpha/beta hydrolase"/>
    <property type="match status" value="1"/>
</dbReference>
<evidence type="ECO:0000259" key="1">
    <source>
        <dbReference type="Pfam" id="PF12146"/>
    </source>
</evidence>
<gene>
    <name evidence="2" type="ORF">FHY56_03690</name>
</gene>
<keyword evidence="2" id="KW-0378">Hydrolase</keyword>
<dbReference type="EMBL" id="VEWJ01000002">
    <property type="protein sequence ID" value="TPF76608.1"/>
    <property type="molecule type" value="Genomic_DNA"/>
</dbReference>
<reference evidence="2 3" key="1">
    <citation type="journal article" date="2003" name="Int. J. Syst. Evol. Microbiol.">
        <title>Towards a standardized format for the description of a novel species (of an established genus): Ochrobactrum gallinifaecis sp. nov.</title>
        <authorList>
            <person name="Kampfer P."/>
            <person name="Buczolits S."/>
            <person name="Albrecht A."/>
            <person name="Busse H.J."/>
            <person name="Stackebrandt E."/>
        </authorList>
    </citation>
    <scope>NUCLEOTIDE SEQUENCE [LARGE SCALE GENOMIC DNA]</scope>
    <source>
        <strain evidence="2 3">ISO 196</strain>
    </source>
</reference>
<dbReference type="AlphaFoldDB" id="A0A502BU06"/>
<evidence type="ECO:0000313" key="3">
    <source>
        <dbReference type="Proteomes" id="UP000315388"/>
    </source>
</evidence>
<dbReference type="InterPro" id="IPR029058">
    <property type="entry name" value="AB_hydrolase_fold"/>
</dbReference>
<accession>A0A502BU06</accession>
<name>A0A502BU06_9HYPH</name>
<protein>
    <submittedName>
        <fullName evidence="2">Alpha/beta hydrolase</fullName>
    </submittedName>
</protein>
<feature type="domain" description="Serine aminopeptidase S33" evidence="1">
    <location>
        <begin position="26"/>
        <end position="290"/>
    </location>
</feature>
<proteinExistence type="predicted"/>
<dbReference type="Proteomes" id="UP000315388">
    <property type="component" value="Unassembled WGS sequence"/>
</dbReference>
<comment type="caution">
    <text evidence="2">The sequence shown here is derived from an EMBL/GenBank/DDBJ whole genome shotgun (WGS) entry which is preliminary data.</text>
</comment>
<dbReference type="GO" id="GO:0016787">
    <property type="term" value="F:hydrolase activity"/>
    <property type="evidence" value="ECO:0007669"/>
    <property type="project" value="UniProtKB-KW"/>
</dbReference>
<evidence type="ECO:0000313" key="2">
    <source>
        <dbReference type="EMBL" id="TPF76608.1"/>
    </source>
</evidence>
<dbReference type="RefSeq" id="WP_140903820.1">
    <property type="nucleotide sequence ID" value="NZ_JBHTMD010000020.1"/>
</dbReference>
<organism evidence="2 3">
    <name type="scientific">Brucella gallinifaecis</name>
    <dbReference type="NCBI Taxonomy" id="215590"/>
    <lineage>
        <taxon>Bacteria</taxon>
        <taxon>Pseudomonadati</taxon>
        <taxon>Pseudomonadota</taxon>
        <taxon>Alphaproteobacteria</taxon>
        <taxon>Hyphomicrobiales</taxon>
        <taxon>Brucellaceae</taxon>
        <taxon>Brucella/Ochrobactrum group</taxon>
        <taxon>Brucella</taxon>
    </lineage>
</organism>
<dbReference type="PANTHER" id="PTHR11614">
    <property type="entry name" value="PHOSPHOLIPASE-RELATED"/>
    <property type="match status" value="1"/>
</dbReference>